<dbReference type="AlphaFoldDB" id="A0A7J7L0W8"/>
<keyword evidence="3" id="KW-1185">Reference proteome</keyword>
<comment type="caution">
    <text evidence="2">The sequence shown here is derived from an EMBL/GenBank/DDBJ whole genome shotgun (WGS) entry which is preliminary data.</text>
</comment>
<gene>
    <name evidence="2" type="ORF">GIB67_042751</name>
</gene>
<organism evidence="2 3">
    <name type="scientific">Kingdonia uniflora</name>
    <dbReference type="NCBI Taxonomy" id="39325"/>
    <lineage>
        <taxon>Eukaryota</taxon>
        <taxon>Viridiplantae</taxon>
        <taxon>Streptophyta</taxon>
        <taxon>Embryophyta</taxon>
        <taxon>Tracheophyta</taxon>
        <taxon>Spermatophyta</taxon>
        <taxon>Magnoliopsida</taxon>
        <taxon>Ranunculales</taxon>
        <taxon>Circaeasteraceae</taxon>
        <taxon>Kingdonia</taxon>
    </lineage>
</organism>
<name>A0A7J7L0W8_9MAGN</name>
<accession>A0A7J7L0W8</accession>
<sequence length="114" mass="12796">MLAFTQKLDTQIGQIASQLSEREKGKFPSQPITNPGATFKVHTQQSLPENIETAQVVMTLRNKRTIEAKLDHIPSTKSNLVFKSQEKAHENLASRPHHAPTLLDLVDKPYVPRS</sequence>
<feature type="non-terminal residue" evidence="2">
    <location>
        <position position="1"/>
    </location>
</feature>
<proteinExistence type="predicted"/>
<dbReference type="Proteomes" id="UP000541444">
    <property type="component" value="Unassembled WGS sequence"/>
</dbReference>
<feature type="region of interest" description="Disordered" evidence="1">
    <location>
        <begin position="88"/>
        <end position="114"/>
    </location>
</feature>
<evidence type="ECO:0000313" key="2">
    <source>
        <dbReference type="EMBL" id="KAF6136266.1"/>
    </source>
</evidence>
<dbReference type="OrthoDB" id="778454at2759"/>
<evidence type="ECO:0000313" key="3">
    <source>
        <dbReference type="Proteomes" id="UP000541444"/>
    </source>
</evidence>
<evidence type="ECO:0000256" key="1">
    <source>
        <dbReference type="SAM" id="MobiDB-lite"/>
    </source>
</evidence>
<reference evidence="2 3" key="1">
    <citation type="journal article" date="2020" name="IScience">
        <title>Genome Sequencing of the Endangered Kingdonia uniflora (Circaeasteraceae, Ranunculales) Reveals Potential Mechanisms of Evolutionary Specialization.</title>
        <authorList>
            <person name="Sun Y."/>
            <person name="Deng T."/>
            <person name="Zhang A."/>
            <person name="Moore M.J."/>
            <person name="Landis J.B."/>
            <person name="Lin N."/>
            <person name="Zhang H."/>
            <person name="Zhang X."/>
            <person name="Huang J."/>
            <person name="Zhang X."/>
            <person name="Sun H."/>
            <person name="Wang H."/>
        </authorList>
    </citation>
    <scope>NUCLEOTIDE SEQUENCE [LARGE SCALE GENOMIC DNA]</scope>
    <source>
        <strain evidence="2">TB1705</strain>
        <tissue evidence="2">Leaf</tissue>
    </source>
</reference>
<dbReference type="EMBL" id="JACGCM010002752">
    <property type="protein sequence ID" value="KAF6136266.1"/>
    <property type="molecule type" value="Genomic_DNA"/>
</dbReference>
<protein>
    <submittedName>
        <fullName evidence="2">Uncharacterized protein</fullName>
    </submittedName>
</protein>